<name>A0A3S3UDI9_9BACT</name>
<reference evidence="2 3" key="1">
    <citation type="submission" date="2017-01" db="EMBL/GenBank/DDBJ databases">
        <title>The cable genome- insights into the physiology and evolution of filamentous bacteria capable of sulfide oxidation via long distance electron transfer.</title>
        <authorList>
            <person name="Schreiber L."/>
            <person name="Bjerg J.T."/>
            <person name="Boggild A."/>
            <person name="Van De Vossenberg J."/>
            <person name="Meysman F."/>
            <person name="Nielsen L.P."/>
            <person name="Schramm A."/>
            <person name="Kjeldsen K.U."/>
        </authorList>
    </citation>
    <scope>NUCLEOTIDE SEQUENCE [LARGE SCALE GENOMIC DNA]</scope>
    <source>
        <strain evidence="2">A1</strain>
    </source>
</reference>
<dbReference type="AlphaFoldDB" id="A0A3S3UDI9"/>
<dbReference type="InterPro" id="IPR007899">
    <property type="entry name" value="CHAD_dom"/>
</dbReference>
<dbReference type="Gene3D" id="1.40.20.10">
    <property type="entry name" value="CHAD domain"/>
    <property type="match status" value="1"/>
</dbReference>
<evidence type="ECO:0000259" key="1">
    <source>
        <dbReference type="Pfam" id="PF05235"/>
    </source>
</evidence>
<dbReference type="EMBL" id="MTKP01000062">
    <property type="protein sequence ID" value="RWX49302.1"/>
    <property type="molecule type" value="Genomic_DNA"/>
</dbReference>
<evidence type="ECO:0000313" key="2">
    <source>
        <dbReference type="EMBL" id="RWX49302.1"/>
    </source>
</evidence>
<evidence type="ECO:0000313" key="3">
    <source>
        <dbReference type="Proteomes" id="UP000288086"/>
    </source>
</evidence>
<dbReference type="InterPro" id="IPR038186">
    <property type="entry name" value="CHAD_dom_sf"/>
</dbReference>
<dbReference type="Proteomes" id="UP000288086">
    <property type="component" value="Unassembled WGS sequence"/>
</dbReference>
<gene>
    <name evidence="2" type="ORF">VT98_10625</name>
</gene>
<organism evidence="2 3">
    <name type="scientific">Candidatus Electrothrix communis</name>
    <dbReference type="NCBI Taxonomy" id="1859133"/>
    <lineage>
        <taxon>Bacteria</taxon>
        <taxon>Pseudomonadati</taxon>
        <taxon>Thermodesulfobacteriota</taxon>
        <taxon>Desulfobulbia</taxon>
        <taxon>Desulfobulbales</taxon>
        <taxon>Desulfobulbaceae</taxon>
        <taxon>Candidatus Electrothrix</taxon>
    </lineage>
</organism>
<feature type="domain" description="CHAD" evidence="1">
    <location>
        <begin position="12"/>
        <end position="101"/>
    </location>
</feature>
<dbReference type="Pfam" id="PF05235">
    <property type="entry name" value="CHAD"/>
    <property type="match status" value="1"/>
</dbReference>
<comment type="caution">
    <text evidence="2">The sequence shown here is derived from an EMBL/GenBank/DDBJ whole genome shotgun (WGS) entry which is preliminary data.</text>
</comment>
<protein>
    <submittedName>
        <fullName evidence="2">CHAD domain-containing protein</fullName>
    </submittedName>
</protein>
<keyword evidence="3" id="KW-1185">Reference proteome</keyword>
<proteinExistence type="predicted"/>
<sequence>MDALTATKTIYRDLLAIMRKNEQGILDDLDSEFLHDFRVAIRRTRSGLDMIKNVLEPKISTRFKEEFRFLGKITGPMRDLDVYLLMEDDYKVRLPDHLQKGLSY</sequence>
<accession>A0A3S3UDI9</accession>
<feature type="non-terminal residue" evidence="2">
    <location>
        <position position="104"/>
    </location>
</feature>